<reference evidence="3 4" key="1">
    <citation type="submission" date="2016-10" db="EMBL/GenBank/DDBJ databases">
        <authorList>
            <person name="de Groot N.N."/>
        </authorList>
    </citation>
    <scope>NUCLEOTIDE SEQUENCE [LARGE SCALE GENOMIC DNA]</scope>
    <source>
        <strain evidence="3 4">DSM 19706</strain>
    </source>
</reference>
<protein>
    <submittedName>
        <fullName evidence="3">YggT family protein</fullName>
    </submittedName>
</protein>
<keyword evidence="2" id="KW-1133">Transmembrane helix</keyword>
<feature type="transmembrane region" description="Helical" evidence="2">
    <location>
        <begin position="107"/>
        <end position="127"/>
    </location>
</feature>
<evidence type="ECO:0000313" key="3">
    <source>
        <dbReference type="EMBL" id="SET83129.1"/>
    </source>
</evidence>
<comment type="similarity">
    <text evidence="1">Belongs to the YggT family.</text>
</comment>
<dbReference type="InterPro" id="IPR003425">
    <property type="entry name" value="CCB3/YggT"/>
</dbReference>
<dbReference type="PANTHER" id="PTHR33219">
    <property type="entry name" value="YLMG HOMOLOG PROTEIN 2, CHLOROPLASTIC"/>
    <property type="match status" value="1"/>
</dbReference>
<dbReference type="STRING" id="349064.SAMN05660429_02808"/>
<evidence type="ECO:0000256" key="2">
    <source>
        <dbReference type="SAM" id="Phobius"/>
    </source>
</evidence>
<feature type="transmembrane region" description="Helical" evidence="2">
    <location>
        <begin position="6"/>
        <end position="25"/>
    </location>
</feature>
<feature type="transmembrane region" description="Helical" evidence="2">
    <location>
        <begin position="54"/>
        <end position="73"/>
    </location>
</feature>
<dbReference type="RefSeq" id="WP_093331820.1">
    <property type="nucleotide sequence ID" value="NZ_AP027363.1"/>
</dbReference>
<keyword evidence="4" id="KW-1185">Reference proteome</keyword>
<proteinExistence type="inferred from homology"/>
<dbReference type="PANTHER" id="PTHR33219:SF14">
    <property type="entry name" value="PROTEIN COFACTOR ASSEMBLY OF COMPLEX C SUBUNIT B CCB3, CHLOROPLASTIC-RELATED"/>
    <property type="match status" value="1"/>
</dbReference>
<organism evidence="3 4">
    <name type="scientific">Thalassotalea agarivorans</name>
    <name type="common">Thalassomonas agarivorans</name>
    <dbReference type="NCBI Taxonomy" id="349064"/>
    <lineage>
        <taxon>Bacteria</taxon>
        <taxon>Pseudomonadati</taxon>
        <taxon>Pseudomonadota</taxon>
        <taxon>Gammaproteobacteria</taxon>
        <taxon>Alteromonadales</taxon>
        <taxon>Colwelliaceae</taxon>
        <taxon>Thalassotalea</taxon>
    </lineage>
</organism>
<evidence type="ECO:0000313" key="4">
    <source>
        <dbReference type="Proteomes" id="UP000199308"/>
    </source>
</evidence>
<dbReference type="Proteomes" id="UP000199308">
    <property type="component" value="Unassembled WGS sequence"/>
</dbReference>
<keyword evidence="2" id="KW-0472">Membrane</keyword>
<dbReference type="Pfam" id="PF02325">
    <property type="entry name" value="CCB3_YggT"/>
    <property type="match status" value="2"/>
</dbReference>
<feature type="transmembrane region" description="Helical" evidence="2">
    <location>
        <begin position="147"/>
        <end position="168"/>
    </location>
</feature>
<dbReference type="EMBL" id="FOHK01000016">
    <property type="protein sequence ID" value="SET83129.1"/>
    <property type="molecule type" value="Genomic_DNA"/>
</dbReference>
<name>A0A1I0HH41_THASX</name>
<sequence length="183" mass="20684">MDIVNYLLRFAFDAIISLLIIRVWLQLVRADFYHPLSQFVVKVTNPVVVPFRRIIPGFAGIDIATIVIAFIFATLKYSVIPFLMGGPFDPLAATYFGGLFLIKQTGFLLFMCMIIMAVMSWVVQGYNPTMVILQQLTQPILAPIRRIIPPIGGLDLSIIAAFLLLNVLNMFIGKFVPYWHTLF</sequence>
<evidence type="ECO:0000256" key="1">
    <source>
        <dbReference type="ARBA" id="ARBA00010894"/>
    </source>
</evidence>
<keyword evidence="2" id="KW-0812">Transmembrane</keyword>
<dbReference type="GO" id="GO:0016020">
    <property type="term" value="C:membrane"/>
    <property type="evidence" value="ECO:0007669"/>
    <property type="project" value="InterPro"/>
</dbReference>
<gene>
    <name evidence="3" type="ORF">SAMN05660429_02808</name>
</gene>
<dbReference type="OrthoDB" id="9806665at2"/>
<dbReference type="AlphaFoldDB" id="A0A1I0HH41"/>
<accession>A0A1I0HH41</accession>
<feature type="transmembrane region" description="Helical" evidence="2">
    <location>
        <begin position="79"/>
        <end position="102"/>
    </location>
</feature>